<keyword evidence="1" id="KW-0812">Transmembrane</keyword>
<keyword evidence="3" id="KW-1185">Reference proteome</keyword>
<dbReference type="EMBL" id="JAAOIW010000012">
    <property type="protein sequence ID" value="NHN33398.1"/>
    <property type="molecule type" value="Genomic_DNA"/>
</dbReference>
<proteinExistence type="predicted"/>
<sequence>MKGSSANALEVLVTYFGIMSVFVMGTYYFEKMWNRRKRASKVKANA</sequence>
<dbReference type="RefSeq" id="WP_166153713.1">
    <property type="nucleotide sequence ID" value="NZ_JAAOIW010000012.1"/>
</dbReference>
<evidence type="ECO:0000313" key="2">
    <source>
        <dbReference type="EMBL" id="NHN33398.1"/>
    </source>
</evidence>
<keyword evidence="1" id="KW-1133">Transmembrane helix</keyword>
<organism evidence="2 3">
    <name type="scientific">Paenibacillus agricola</name>
    <dbReference type="NCBI Taxonomy" id="2716264"/>
    <lineage>
        <taxon>Bacteria</taxon>
        <taxon>Bacillati</taxon>
        <taxon>Bacillota</taxon>
        <taxon>Bacilli</taxon>
        <taxon>Bacillales</taxon>
        <taxon>Paenibacillaceae</taxon>
        <taxon>Paenibacillus</taxon>
    </lineage>
</organism>
<feature type="transmembrane region" description="Helical" evidence="1">
    <location>
        <begin position="12"/>
        <end position="29"/>
    </location>
</feature>
<protein>
    <submittedName>
        <fullName evidence="2">Uncharacterized protein</fullName>
    </submittedName>
</protein>
<keyword evidence="1" id="KW-0472">Membrane</keyword>
<accession>A0ABX0JBR9</accession>
<reference evidence="2" key="1">
    <citation type="submission" date="2020-03" db="EMBL/GenBank/DDBJ databases">
        <title>Draft sequencing of Paenibacilllus sp. S3N08.</title>
        <authorList>
            <person name="Kim D.-U."/>
        </authorList>
    </citation>
    <scope>NUCLEOTIDE SEQUENCE</scope>
    <source>
        <strain evidence="2">S3N08</strain>
    </source>
</reference>
<evidence type="ECO:0000256" key="1">
    <source>
        <dbReference type="SAM" id="Phobius"/>
    </source>
</evidence>
<comment type="caution">
    <text evidence="2">The sequence shown here is derived from an EMBL/GenBank/DDBJ whole genome shotgun (WGS) entry which is preliminary data.</text>
</comment>
<gene>
    <name evidence="2" type="ORF">G9U52_26655</name>
</gene>
<name>A0ABX0JBR9_9BACL</name>
<evidence type="ECO:0000313" key="3">
    <source>
        <dbReference type="Proteomes" id="UP001165962"/>
    </source>
</evidence>
<dbReference type="Proteomes" id="UP001165962">
    <property type="component" value="Unassembled WGS sequence"/>
</dbReference>